<accession>K1WY53</accession>
<gene>
    <name evidence="1" type="ORF">MBM_04378</name>
</gene>
<evidence type="ECO:0000313" key="1">
    <source>
        <dbReference type="EMBL" id="EKD17517.1"/>
    </source>
</evidence>
<name>K1WY53_MARBU</name>
<dbReference type="KEGG" id="mbe:MBM_04378"/>
<dbReference type="EMBL" id="JH921436">
    <property type="protein sequence ID" value="EKD17517.1"/>
    <property type="molecule type" value="Genomic_DNA"/>
</dbReference>
<organism evidence="1 2">
    <name type="scientific">Marssonina brunnea f. sp. multigermtubi (strain MB_m1)</name>
    <name type="common">Marssonina leaf spot fungus</name>
    <dbReference type="NCBI Taxonomy" id="1072389"/>
    <lineage>
        <taxon>Eukaryota</taxon>
        <taxon>Fungi</taxon>
        <taxon>Dikarya</taxon>
        <taxon>Ascomycota</taxon>
        <taxon>Pezizomycotina</taxon>
        <taxon>Leotiomycetes</taxon>
        <taxon>Helotiales</taxon>
        <taxon>Drepanopezizaceae</taxon>
        <taxon>Drepanopeziza</taxon>
    </lineage>
</organism>
<protein>
    <submittedName>
        <fullName evidence="1">Uncharacterized protein</fullName>
    </submittedName>
</protein>
<proteinExistence type="predicted"/>
<dbReference type="HOGENOM" id="CLU_1069893_0_0_1"/>
<sequence length="260" mass="27366">MATHTFVETSPLQNLNNLILKYGPEELSPSKAANRPEDATLMSTFPLLSLPLELLHQIGAHYYANLPALALTSANLDQPLHAHTPLALSSPQLLARTLPPSLYYHHATFLFSSPRLLKDFAAALGPRAENVRRARILYGGCGGCGGCGGGGSGGSGGGGDADADAGKGHCGGGSGDWVYCLLESLPRLEEVVFVVQAQAQTQIQVGGCGEKRMGAWWDAVVDAFREGWAGRRSDGKAEGKILVVRVEVGGGEEMEARIGC</sequence>
<evidence type="ECO:0000313" key="2">
    <source>
        <dbReference type="Proteomes" id="UP000006753"/>
    </source>
</evidence>
<dbReference type="Proteomes" id="UP000006753">
    <property type="component" value="Unassembled WGS sequence"/>
</dbReference>
<keyword evidence="2" id="KW-1185">Reference proteome</keyword>
<dbReference type="AlphaFoldDB" id="K1WY53"/>
<reference evidence="1 2" key="1">
    <citation type="journal article" date="2012" name="BMC Genomics">
        <title>Sequencing the genome of Marssonina brunnea reveals fungus-poplar co-evolution.</title>
        <authorList>
            <person name="Zhu S."/>
            <person name="Cao Y.-Z."/>
            <person name="Jiang C."/>
            <person name="Tan B.-Y."/>
            <person name="Wang Z."/>
            <person name="Feng S."/>
            <person name="Zhang L."/>
            <person name="Su X.-H."/>
            <person name="Brejova B."/>
            <person name="Vinar T."/>
            <person name="Xu M."/>
            <person name="Wang M.-X."/>
            <person name="Zhang S.-G."/>
            <person name="Huang M.-R."/>
            <person name="Wu R."/>
            <person name="Zhou Y."/>
        </authorList>
    </citation>
    <scope>NUCLEOTIDE SEQUENCE [LARGE SCALE GENOMIC DNA]</scope>
    <source>
        <strain evidence="1 2">MB_m1</strain>
    </source>
</reference>
<dbReference type="InParanoid" id="K1WY53"/>
<dbReference type="OrthoDB" id="3563509at2759"/>